<name>A0A646KEP7_STRJU</name>
<evidence type="ECO:0000256" key="2">
    <source>
        <dbReference type="ARBA" id="ARBA00023002"/>
    </source>
</evidence>
<dbReference type="InterPro" id="IPR015815">
    <property type="entry name" value="HIBADH-related"/>
</dbReference>
<dbReference type="InterPro" id="IPR013328">
    <property type="entry name" value="6PGD_dom2"/>
</dbReference>
<dbReference type="PIRSF" id="PIRSF000103">
    <property type="entry name" value="HIBADH"/>
    <property type="match status" value="1"/>
</dbReference>
<dbReference type="GO" id="GO:0016491">
    <property type="term" value="F:oxidoreductase activity"/>
    <property type="evidence" value="ECO:0007669"/>
    <property type="project" value="UniProtKB-KW"/>
</dbReference>
<feature type="domain" description="NADPH-dependent reductive aminase-like C-terminal" evidence="4">
    <location>
        <begin position="171"/>
        <end position="295"/>
    </location>
</feature>
<dbReference type="InterPro" id="IPR036291">
    <property type="entry name" value="NAD(P)-bd_dom_sf"/>
</dbReference>
<dbReference type="Pfam" id="PF21761">
    <property type="entry name" value="RedAm-like_C"/>
    <property type="match status" value="1"/>
</dbReference>
<evidence type="ECO:0000313" key="6">
    <source>
        <dbReference type="Proteomes" id="UP000419138"/>
    </source>
</evidence>
<organism evidence="5 6">
    <name type="scientific">Streptomyces jumonjinensis</name>
    <dbReference type="NCBI Taxonomy" id="1945"/>
    <lineage>
        <taxon>Bacteria</taxon>
        <taxon>Bacillati</taxon>
        <taxon>Actinomycetota</taxon>
        <taxon>Actinomycetes</taxon>
        <taxon>Kitasatosporales</taxon>
        <taxon>Streptomycetaceae</taxon>
        <taxon>Streptomyces</taxon>
    </lineage>
</organism>
<dbReference type="InterPro" id="IPR006115">
    <property type="entry name" value="6PGDH_NADP-bd"/>
</dbReference>
<dbReference type="SUPFAM" id="SSF51735">
    <property type="entry name" value="NAD(P)-binding Rossmann-fold domains"/>
    <property type="match status" value="1"/>
</dbReference>
<dbReference type="Gene3D" id="3.40.50.720">
    <property type="entry name" value="NAD(P)-binding Rossmann-like Domain"/>
    <property type="match status" value="1"/>
</dbReference>
<dbReference type="Proteomes" id="UP000419138">
    <property type="component" value="Unassembled WGS sequence"/>
</dbReference>
<protein>
    <submittedName>
        <fullName evidence="5">NAD(P)-dependent oxidoreductase</fullName>
    </submittedName>
</protein>
<feature type="domain" description="6-phosphogluconate dehydrogenase NADP-binding" evidence="3">
    <location>
        <begin position="15"/>
        <end position="169"/>
    </location>
</feature>
<evidence type="ECO:0000259" key="4">
    <source>
        <dbReference type="Pfam" id="PF21761"/>
    </source>
</evidence>
<dbReference type="PANTHER" id="PTHR43580">
    <property type="entry name" value="OXIDOREDUCTASE GLYR1-RELATED"/>
    <property type="match status" value="1"/>
</dbReference>
<reference evidence="5 6" key="1">
    <citation type="submission" date="2019-05" db="EMBL/GenBank/DDBJ databases">
        <title>Comparative genomics and metabolomics analyses of clavulanic acid producing Streptomyces species provides insight into specialized metabolism and evolution of beta-lactam biosynthetic gene clusters.</title>
        <authorList>
            <person name="Moore M.A."/>
            <person name="Cruz-Morales P."/>
            <person name="Barona Gomez F."/>
            <person name="Kapil T."/>
        </authorList>
    </citation>
    <scope>NUCLEOTIDE SEQUENCE [LARGE SCALE GENOMIC DNA]</scope>
    <source>
        <strain evidence="5 6">NRRL 5741</strain>
    </source>
</reference>
<sequence length="298" mass="31107">MFHMPTTSDTALTPVTVLGLGAMGRALAGAFLKAGHPTTVWNRSKGRGDELAARGAVVAETAEDAVRAAELIVVCVVDYDAAEAILAPLEDALQGRVLVNVTSDVPERSRAMAAWAAEHSIAYLDGAVMVPTGVVGGEDALLFYSGSRESFERYESTLKALGGRAAFVGEEPGRAAAYDLSLLDFFYGSISGLVHAFALAKAEGVEAADIAPYMDTTVSILPPIAEYTAANIDARSYPGAEANLGMMAASVDHILHAAEARGLDVSQLAGIKRVADRALARGHAADDWASTYEAVVKP</sequence>
<accession>A0A646KEP7</accession>
<dbReference type="AlphaFoldDB" id="A0A646KEP7"/>
<dbReference type="Pfam" id="PF03446">
    <property type="entry name" value="NAD_binding_2"/>
    <property type="match status" value="1"/>
</dbReference>
<dbReference type="PANTHER" id="PTHR43580:SF2">
    <property type="entry name" value="CYTOKINE-LIKE NUCLEAR FACTOR N-PAC"/>
    <property type="match status" value="1"/>
</dbReference>
<dbReference type="OrthoDB" id="4029976at2"/>
<dbReference type="GO" id="GO:0050661">
    <property type="term" value="F:NADP binding"/>
    <property type="evidence" value="ECO:0007669"/>
    <property type="project" value="InterPro"/>
</dbReference>
<comment type="caution">
    <text evidence="5">The sequence shown here is derived from an EMBL/GenBank/DDBJ whole genome shotgun (WGS) entry which is preliminary data.</text>
</comment>
<dbReference type="InterPro" id="IPR048666">
    <property type="entry name" value="RedAm-like_C"/>
</dbReference>
<comment type="similarity">
    <text evidence="1">Belongs to the HIBADH-related family.</text>
</comment>
<dbReference type="Gene3D" id="1.10.1040.10">
    <property type="entry name" value="N-(1-d-carboxylethyl)-l-norvaline Dehydrogenase, domain 2"/>
    <property type="match status" value="1"/>
</dbReference>
<dbReference type="EMBL" id="VCLA01000077">
    <property type="protein sequence ID" value="MQT00467.1"/>
    <property type="molecule type" value="Genomic_DNA"/>
</dbReference>
<gene>
    <name evidence="5" type="ORF">FF041_09570</name>
</gene>
<dbReference type="InterPro" id="IPR051265">
    <property type="entry name" value="HIBADH-related_NP60_sf"/>
</dbReference>
<keyword evidence="6" id="KW-1185">Reference proteome</keyword>
<keyword evidence="2" id="KW-0560">Oxidoreductase</keyword>
<evidence type="ECO:0000256" key="1">
    <source>
        <dbReference type="ARBA" id="ARBA00009080"/>
    </source>
</evidence>
<proteinExistence type="inferred from homology"/>
<evidence type="ECO:0000259" key="3">
    <source>
        <dbReference type="Pfam" id="PF03446"/>
    </source>
</evidence>
<evidence type="ECO:0000313" key="5">
    <source>
        <dbReference type="EMBL" id="MQT00467.1"/>
    </source>
</evidence>